<dbReference type="FunFam" id="3.20.20.105:FF:000001">
    <property type="entry name" value="Queuine tRNA-ribosyltransferase"/>
    <property type="match status" value="1"/>
</dbReference>
<feature type="binding site" evidence="6">
    <location>
        <position position="332"/>
    </location>
    <ligand>
        <name>Zn(2+)</name>
        <dbReference type="ChEBI" id="CHEBI:29105"/>
    </ligand>
</feature>
<evidence type="ECO:0000256" key="4">
    <source>
        <dbReference type="ARBA" id="ARBA00022785"/>
    </source>
</evidence>
<evidence type="ECO:0000256" key="5">
    <source>
        <dbReference type="ARBA" id="ARBA00050112"/>
    </source>
</evidence>
<keyword evidence="6" id="KW-0862">Zinc</keyword>
<dbReference type="EMBL" id="DSMG01000032">
    <property type="protein sequence ID" value="HDX30269.1"/>
    <property type="molecule type" value="Genomic_DNA"/>
</dbReference>
<keyword evidence="4 6" id="KW-0671">Queuosine biosynthesis</keyword>
<evidence type="ECO:0000313" key="8">
    <source>
        <dbReference type="EMBL" id="HDX30269.1"/>
    </source>
</evidence>
<comment type="function">
    <text evidence="6">Catalyzes the base-exchange of a guanine (G) residue with the queuine precursor 7-aminomethyl-7-deazaguanine (PreQ1) at position 34 (anticodon wobble position) in tRNAs with GU(N) anticodons (tRNA-Asp, -Asn, -His and -Tyr). Catalysis occurs through a double-displacement mechanism. The nucleophile active site attacks the C1' of nucleotide 34 to detach the guanine base from the RNA, forming a covalent enzyme-RNA intermediate. The proton acceptor active site deprotonates the incoming PreQ1, allowing a nucleophilic attack on the C1' of the ribose to form the product. After dissociation, two additional enzymatic reactions on the tRNA convert PreQ1 to queuine (Q), resulting in the hypermodified nucleoside queuosine (7-(((4,5-cis-dihydroxy-2-cyclopenten-1-yl)amino)methyl)-7-deazaguanosine).</text>
</comment>
<dbReference type="AlphaFoldDB" id="A0A7C1JYT6"/>
<dbReference type="NCBIfam" id="TIGR00449">
    <property type="entry name" value="tgt_general"/>
    <property type="match status" value="1"/>
</dbReference>
<feature type="binding site" evidence="6">
    <location>
        <position position="301"/>
    </location>
    <ligand>
        <name>Zn(2+)</name>
        <dbReference type="ChEBI" id="CHEBI:29105"/>
    </ligand>
</feature>
<dbReference type="Pfam" id="PF01702">
    <property type="entry name" value="TGT"/>
    <property type="match status" value="1"/>
</dbReference>
<dbReference type="InterPro" id="IPR002616">
    <property type="entry name" value="tRNA_ribo_trans-like"/>
</dbReference>
<feature type="binding site" evidence="6">
    <location>
        <position position="303"/>
    </location>
    <ligand>
        <name>Zn(2+)</name>
        <dbReference type="ChEBI" id="CHEBI:29105"/>
    </ligand>
</feature>
<dbReference type="SUPFAM" id="SSF51713">
    <property type="entry name" value="tRNA-guanine transglycosylase"/>
    <property type="match status" value="1"/>
</dbReference>
<organism evidence="8">
    <name type="scientific">Caldilinea aerophila</name>
    <dbReference type="NCBI Taxonomy" id="133453"/>
    <lineage>
        <taxon>Bacteria</taxon>
        <taxon>Bacillati</taxon>
        <taxon>Chloroflexota</taxon>
        <taxon>Caldilineae</taxon>
        <taxon>Caldilineales</taxon>
        <taxon>Caldilineaceae</taxon>
        <taxon>Caldilinea</taxon>
    </lineage>
</organism>
<proteinExistence type="inferred from homology"/>
<dbReference type="InterPro" id="IPR036511">
    <property type="entry name" value="TGT-like_sf"/>
</dbReference>
<accession>A0A7C1JYT6</accession>
<feature type="binding site" evidence="6">
    <location>
        <position position="306"/>
    </location>
    <ligand>
        <name>Zn(2+)</name>
        <dbReference type="ChEBI" id="CHEBI:29105"/>
    </ligand>
</feature>
<keyword evidence="1 6" id="KW-0328">Glycosyltransferase</keyword>
<dbReference type="EC" id="2.4.2.29" evidence="6"/>
<comment type="catalytic activity">
    <reaction evidence="5 6">
        <text>7-aminomethyl-7-carbaguanine + guanosine(34) in tRNA = 7-aminomethyl-7-carbaguanosine(34) in tRNA + guanine</text>
        <dbReference type="Rhea" id="RHEA:24104"/>
        <dbReference type="Rhea" id="RHEA-COMP:10341"/>
        <dbReference type="Rhea" id="RHEA-COMP:10342"/>
        <dbReference type="ChEBI" id="CHEBI:16235"/>
        <dbReference type="ChEBI" id="CHEBI:58703"/>
        <dbReference type="ChEBI" id="CHEBI:74269"/>
        <dbReference type="ChEBI" id="CHEBI:82833"/>
        <dbReference type="EC" id="2.4.2.29"/>
    </reaction>
</comment>
<feature type="binding site" evidence="6">
    <location>
        <begin position="91"/>
        <end position="95"/>
    </location>
    <ligand>
        <name>substrate</name>
    </ligand>
</feature>
<evidence type="ECO:0000256" key="1">
    <source>
        <dbReference type="ARBA" id="ARBA00022676"/>
    </source>
</evidence>
<name>A0A7C1JYT6_9CHLR</name>
<dbReference type="InterPro" id="IPR004803">
    <property type="entry name" value="TGT"/>
</dbReference>
<feature type="binding site" evidence="6">
    <location>
        <position position="213"/>
    </location>
    <ligand>
        <name>substrate</name>
    </ligand>
</feature>
<dbReference type="PANTHER" id="PTHR46499">
    <property type="entry name" value="QUEUINE TRNA-RIBOSYLTRANSFERASE"/>
    <property type="match status" value="1"/>
</dbReference>
<evidence type="ECO:0000256" key="6">
    <source>
        <dbReference type="HAMAP-Rule" id="MF_00168"/>
    </source>
</evidence>
<gene>
    <name evidence="6" type="primary">tgt</name>
    <name evidence="8" type="ORF">ENQ20_02120</name>
</gene>
<feature type="binding site" evidence="6">
    <location>
        <position position="186"/>
    </location>
    <ligand>
        <name>substrate</name>
    </ligand>
</feature>
<dbReference type="NCBIfam" id="TIGR00430">
    <property type="entry name" value="Q_tRNA_tgt"/>
    <property type="match status" value="1"/>
</dbReference>
<evidence type="ECO:0000259" key="7">
    <source>
        <dbReference type="Pfam" id="PF01702"/>
    </source>
</evidence>
<comment type="similarity">
    <text evidence="6">Belongs to the queuine tRNA-ribosyltransferase family.</text>
</comment>
<feature type="active site" description="Nucleophile" evidence="6">
    <location>
        <position position="263"/>
    </location>
</feature>
<comment type="subunit">
    <text evidence="6">Homodimer. Within each dimer, one monomer is responsible for RNA recognition and catalysis, while the other monomer binds to the replacement base PreQ1.</text>
</comment>
<keyword evidence="6" id="KW-0479">Metal-binding</keyword>
<feature type="active site" description="Proton acceptor" evidence="6">
    <location>
        <position position="91"/>
    </location>
</feature>
<feature type="region of interest" description="RNA binding; important for wobble base 34 recognition" evidence="6">
    <location>
        <begin position="268"/>
        <end position="272"/>
    </location>
</feature>
<dbReference type="PANTHER" id="PTHR46499:SF1">
    <property type="entry name" value="QUEUINE TRNA-RIBOSYLTRANSFERASE"/>
    <property type="match status" value="1"/>
</dbReference>
<feature type="binding site" evidence="6">
    <location>
        <position position="145"/>
    </location>
    <ligand>
        <name>substrate</name>
    </ligand>
</feature>
<dbReference type="InterPro" id="IPR050076">
    <property type="entry name" value="ArchSynthase1/Queuine_TRR"/>
</dbReference>
<protein>
    <recommendedName>
        <fullName evidence="6">Queuine tRNA-ribosyltransferase</fullName>
        <ecNumber evidence="6">2.4.2.29</ecNumber>
    </recommendedName>
    <alternativeName>
        <fullName evidence="6">Guanine insertion enzyme</fullName>
    </alternativeName>
    <alternativeName>
        <fullName evidence="6">tRNA-guanine transglycosylase</fullName>
    </alternativeName>
</protein>
<comment type="pathway">
    <text evidence="6">tRNA modification; tRNA-queuosine biosynthesis.</text>
</comment>
<comment type="cofactor">
    <cofactor evidence="6">
        <name>Zn(2+)</name>
        <dbReference type="ChEBI" id="CHEBI:29105"/>
    </cofactor>
    <text evidence="6">Binds 1 zinc ion per subunit.</text>
</comment>
<dbReference type="GO" id="GO:0008616">
    <property type="term" value="P:tRNA queuosine(34) biosynthetic process"/>
    <property type="evidence" value="ECO:0007669"/>
    <property type="project" value="UniProtKB-UniRule"/>
</dbReference>
<dbReference type="HAMAP" id="MF_00168">
    <property type="entry name" value="Q_tRNA_Tgt"/>
    <property type="match status" value="1"/>
</dbReference>
<feature type="domain" description="tRNA-guanine(15) transglycosylase-like" evidence="7">
    <location>
        <begin position="13"/>
        <end position="364"/>
    </location>
</feature>
<comment type="caution">
    <text evidence="8">The sequence shown here is derived from an EMBL/GenBank/DDBJ whole genome shotgun (WGS) entry which is preliminary data.</text>
</comment>
<feature type="region of interest" description="RNA binding" evidence="6">
    <location>
        <begin position="244"/>
        <end position="250"/>
    </location>
</feature>
<keyword evidence="3 6" id="KW-0819">tRNA processing</keyword>
<dbReference type="GO" id="GO:0005829">
    <property type="term" value="C:cytosol"/>
    <property type="evidence" value="ECO:0007669"/>
    <property type="project" value="TreeGrafter"/>
</dbReference>
<evidence type="ECO:0000256" key="3">
    <source>
        <dbReference type="ARBA" id="ARBA00022694"/>
    </source>
</evidence>
<sequence>MTFHFDLLCQDGQARRGVFHTPHGPIQMPAFAPVGTQANVKTLEPRDLHEAGAELILANTYHLYLRPGHRLIERMGGLHAFMAWDRPILTDSGGYQVFSLADSRRLNEEGVLFRSHIDGSLHHFTPEKVMEIEQALGADIAMVLDECPPPLDRAYNEEALARTHRWAERCKAAHCRKDQALFGIVQGGIFEDLRLQSVEFLRQLDFPGYAIGGLAVGETKEQMYATLDFTCSAMPADKPRYLMGVGAPEDIVESVARGVDFFDCVLPTRIARNGQLLTPDGRMNLRNAQYAEDPRPVQEDCTCYTCRTFSRAYLRHLYKAGEISALRLGTIHNVHFMLELMRQIRTAIEEGRFAAFREQFHQRFRITDQVKRHEQRALRQAKRAQT</sequence>
<dbReference type="GO" id="GO:0046872">
    <property type="term" value="F:metal ion binding"/>
    <property type="evidence" value="ECO:0007669"/>
    <property type="project" value="UniProtKB-KW"/>
</dbReference>
<dbReference type="UniPathway" id="UPA00392"/>
<dbReference type="Gene3D" id="3.20.20.105">
    <property type="entry name" value="Queuine tRNA-ribosyltransferase-like"/>
    <property type="match status" value="1"/>
</dbReference>
<keyword evidence="2 6" id="KW-0808">Transferase</keyword>
<reference evidence="8" key="1">
    <citation type="journal article" date="2020" name="mSystems">
        <title>Genome- and Community-Level Interaction Insights into Carbon Utilization and Element Cycling Functions of Hydrothermarchaeota in Hydrothermal Sediment.</title>
        <authorList>
            <person name="Zhou Z."/>
            <person name="Liu Y."/>
            <person name="Xu W."/>
            <person name="Pan J."/>
            <person name="Luo Z.H."/>
            <person name="Li M."/>
        </authorList>
    </citation>
    <scope>NUCLEOTIDE SEQUENCE [LARGE SCALE GENOMIC DNA]</scope>
    <source>
        <strain evidence="8">SpSt-289</strain>
    </source>
</reference>
<evidence type="ECO:0000256" key="2">
    <source>
        <dbReference type="ARBA" id="ARBA00022679"/>
    </source>
</evidence>
<dbReference type="GO" id="GO:0008479">
    <property type="term" value="F:tRNA-guanosine(34) queuine transglycosylase activity"/>
    <property type="evidence" value="ECO:0007669"/>
    <property type="project" value="UniProtKB-UniRule"/>
</dbReference>